<dbReference type="GeneID" id="9752268"/>
<accession>E1QS05</accession>
<protein>
    <recommendedName>
        <fullName evidence="3">Sulfate-binding protein</fullName>
    </recommendedName>
</protein>
<gene>
    <name evidence="1" type="ordered locus">Vdis_1336</name>
</gene>
<name>E1QS05_VULDI</name>
<dbReference type="HOGENOM" id="CLU_065753_0_0_2"/>
<evidence type="ECO:0008006" key="3">
    <source>
        <dbReference type="Google" id="ProtNLM"/>
    </source>
</evidence>
<dbReference type="KEGG" id="vdi:Vdis_1336"/>
<dbReference type="STRING" id="572478.Vdis_1336"/>
<dbReference type="eggNOG" id="arCOG09701">
    <property type="taxonomic scope" value="Archaea"/>
</dbReference>
<organism evidence="1 2">
    <name type="scientific">Vulcanisaeta distributa (strain DSM 14429 / JCM 11212 / NBRC 100878 / IC-017)</name>
    <dbReference type="NCBI Taxonomy" id="572478"/>
    <lineage>
        <taxon>Archaea</taxon>
        <taxon>Thermoproteota</taxon>
        <taxon>Thermoprotei</taxon>
        <taxon>Thermoproteales</taxon>
        <taxon>Thermoproteaceae</taxon>
        <taxon>Vulcanisaeta</taxon>
    </lineage>
</organism>
<evidence type="ECO:0000313" key="1">
    <source>
        <dbReference type="EMBL" id="ADN50722.1"/>
    </source>
</evidence>
<dbReference type="EMBL" id="CP002100">
    <property type="protein sequence ID" value="ADN50722.1"/>
    <property type="molecule type" value="Genomic_DNA"/>
</dbReference>
<evidence type="ECO:0000313" key="2">
    <source>
        <dbReference type="Proteomes" id="UP000006681"/>
    </source>
</evidence>
<dbReference type="RefSeq" id="WP_013336447.1">
    <property type="nucleotide sequence ID" value="NC_014537.1"/>
</dbReference>
<dbReference type="Pfam" id="PF13531">
    <property type="entry name" value="SBP_bac_11"/>
    <property type="match status" value="1"/>
</dbReference>
<dbReference type="AlphaFoldDB" id="E1QS05"/>
<sequence>MSEADITLPGFNIISDVKGVLSGVRMSLAGNQWFVIDELIKFLKSMGFNVYVETIPPGLVLRRALGEPLVIGGLVIDVKPEIVSLPTSMLNGLTVKDKFDYVENDLAIVYVGEPVNDWCELRNRRVAIPNPVTEGIGALFRELCTEYCGDYSEFIGRGSVYLTRIHHREIPELLRNGLIDAGVVWRTEAIYWGFKYTVPIRNRVSRLSFALMPWAGNDAIKVFELLRSDDVRRMYEKYGFRWIAKP</sequence>
<dbReference type="SUPFAM" id="SSF53850">
    <property type="entry name" value="Periplasmic binding protein-like II"/>
    <property type="match status" value="1"/>
</dbReference>
<keyword evidence="2" id="KW-1185">Reference proteome</keyword>
<reference evidence="1 2" key="1">
    <citation type="journal article" date="2010" name="Stand. Genomic Sci.">
        <title>Complete genome sequence of Vulcanisaeta distributa type strain (IC-017).</title>
        <authorList>
            <person name="Mavromatis K."/>
            <person name="Sikorski J."/>
            <person name="Pabst E."/>
            <person name="Teshima H."/>
            <person name="Lapidus A."/>
            <person name="Lucas S."/>
            <person name="Nolan M."/>
            <person name="Glavina Del Rio T."/>
            <person name="Cheng J.F."/>
            <person name="Bruce D."/>
            <person name="Goodwin L."/>
            <person name="Pitluck S."/>
            <person name="Liolios K."/>
            <person name="Ivanova N."/>
            <person name="Mikhailova N."/>
            <person name="Pati A."/>
            <person name="Chen A."/>
            <person name="Palaniappan K."/>
            <person name="Land M."/>
            <person name="Hauser L."/>
            <person name="Chang Y.J."/>
            <person name="Jeffries C.D."/>
            <person name="Rohde M."/>
            <person name="Spring S."/>
            <person name="Goker M."/>
            <person name="Wirth R."/>
            <person name="Woyke T."/>
            <person name="Bristow J."/>
            <person name="Eisen J.A."/>
            <person name="Markowitz V."/>
            <person name="Hugenholtz P."/>
            <person name="Klenk H.P."/>
            <person name="Kyrpides N.C."/>
        </authorList>
    </citation>
    <scope>NUCLEOTIDE SEQUENCE [LARGE SCALE GENOMIC DNA]</scope>
    <source>
        <strain evidence="2">DSM 14429 / JCM 11212 / NBRC 100878 / IC-017</strain>
    </source>
</reference>
<dbReference type="Proteomes" id="UP000006681">
    <property type="component" value="Chromosome"/>
</dbReference>
<reference evidence="2" key="2">
    <citation type="journal article" date="2010" name="Stand. Genomic Sci.">
        <title>Complete genome sequence of Vulcanisaeta distributa type strain (IC-017T).</title>
        <authorList>
            <person name="Mavromatis K."/>
            <person name="Sikorski J."/>
            <person name="Pabst E."/>
            <person name="Teshima H."/>
            <person name="Lapidus A."/>
            <person name="Lucas S."/>
            <person name="Nolan M."/>
            <person name="Glavina Del Rio T."/>
            <person name="Cheng J."/>
            <person name="Bruce D."/>
            <person name="Goodwin L."/>
            <person name="Pitluck S."/>
            <person name="Liolios K."/>
            <person name="Ivanova N."/>
            <person name="Mikhailova N."/>
            <person name="Pati A."/>
            <person name="Chen A."/>
            <person name="Palaniappan K."/>
            <person name="Land M."/>
            <person name="Hauser L."/>
            <person name="Chang Y."/>
            <person name="Jeffries C."/>
            <person name="Rohde M."/>
            <person name="Spring S."/>
            <person name="Goker M."/>
            <person name="Wirth R."/>
            <person name="Woyke T."/>
            <person name="Bristow J."/>
            <person name="Eisen J."/>
            <person name="Markowitz V."/>
            <person name="Hugenholtz P."/>
            <person name="Klenk H."/>
            <person name="Kyrpides N."/>
        </authorList>
    </citation>
    <scope>NUCLEOTIDE SEQUENCE [LARGE SCALE GENOMIC DNA]</scope>
    <source>
        <strain evidence="2">DSM 14429 / JCM 11212 / NBRC 100878 / IC-017</strain>
    </source>
</reference>
<dbReference type="OrthoDB" id="41324at2157"/>
<proteinExistence type="predicted"/>